<dbReference type="PROSITE" id="PS50030">
    <property type="entry name" value="UBA"/>
    <property type="match status" value="1"/>
</dbReference>
<name>A0ABP1RXQ7_9HEXA</name>
<comment type="caution">
    <text evidence="4">The sequence shown here is derived from an EMBL/GenBank/DDBJ whole genome shotgun (WGS) entry which is preliminary data.</text>
</comment>
<dbReference type="PANTHER" id="PTHR10677">
    <property type="entry name" value="UBIQUILIN"/>
    <property type="match status" value="1"/>
</dbReference>
<dbReference type="Pfam" id="PF00627">
    <property type="entry name" value="UBA"/>
    <property type="match status" value="1"/>
</dbReference>
<dbReference type="InterPro" id="IPR006636">
    <property type="entry name" value="STI1_HS-bd"/>
</dbReference>
<evidence type="ECO:0000313" key="4">
    <source>
        <dbReference type="EMBL" id="CAL8138174.1"/>
    </source>
</evidence>
<dbReference type="EMBL" id="CAXLJM020000122">
    <property type="protein sequence ID" value="CAL8138174.1"/>
    <property type="molecule type" value="Genomic_DNA"/>
</dbReference>
<accession>A0ABP1RXQ7</accession>
<feature type="compositionally biased region" description="Low complexity" evidence="1">
    <location>
        <begin position="93"/>
        <end position="118"/>
    </location>
</feature>
<dbReference type="SMART" id="SM00165">
    <property type="entry name" value="UBA"/>
    <property type="match status" value="1"/>
</dbReference>
<evidence type="ECO:0000256" key="1">
    <source>
        <dbReference type="SAM" id="MobiDB-lite"/>
    </source>
</evidence>
<sequence>MAELNENSADSTSMKITVKTPKEQHIIEIDSSASVSEFRSKVSEKFNQAEEQLCLIFAGKIMKDTETLLHHKLADGYVVHLVIKSSARGPQDPSSSSSSSSTPANATSANTTNNASPNQPTPPNPGNLFGAFGLPNLGSLPGGGNMQNLHDRVQQELMTNPDMLRQVLDSPIVQSMMNSPEIIRTMLSANPQIQQLMERNPELTHVLNNPEILRQSMELARNPAAFQELMRTQDRALSNLESIPGGYNALQRMYRDIQEPMLNAVQERLAGNPFAGLVDSTTERNPQQGVENRNPLPNPWAPQSPGSPAGGTGSTPGSTGGATTTTPTGGGGTTGTGGGSNNLLQFMMQNNSGMQNLLSTPYTQNLLDSLIGNPDLAQQLMSANPLFAGNPQMQEHLREMTPRLLSQLRDPEFQQVLSNPAALQAIMQIQQGIEQLRVAAPNFARNLGFGAPLVPPTASPATTPASATTATTATAPASDTPRSENNATPTAGDTTGVASPNPNVTSSTGNPAAPAPPNPFANLGNLNRDTLNQFMSTMISSLAQSDAAGGAGLAGLLGGMGGMGANNSQGPQVPPEERYSTQLEQLSGMGFVNREANLQALVATFGDVNAAVERLLGSNQNFPQS</sequence>
<dbReference type="Pfam" id="PF23195">
    <property type="entry name" value="UBQLN1"/>
    <property type="match status" value="1"/>
</dbReference>
<dbReference type="InterPro" id="IPR000626">
    <property type="entry name" value="Ubiquitin-like_dom"/>
</dbReference>
<feature type="compositionally biased region" description="Polar residues" evidence="1">
    <location>
        <begin position="483"/>
        <end position="508"/>
    </location>
</feature>
<gene>
    <name evidence="4" type="ORF">ODALV1_LOCUS27248</name>
</gene>
<dbReference type="InterPro" id="IPR015496">
    <property type="entry name" value="Ubiquilin"/>
</dbReference>
<feature type="compositionally biased region" description="Polar residues" evidence="1">
    <location>
        <begin position="279"/>
        <end position="291"/>
    </location>
</feature>
<dbReference type="InterPro" id="IPR029071">
    <property type="entry name" value="Ubiquitin-like_domsf"/>
</dbReference>
<dbReference type="PANTHER" id="PTHR10677:SF3">
    <property type="entry name" value="FI07626P-RELATED"/>
    <property type="match status" value="1"/>
</dbReference>
<dbReference type="Pfam" id="PF00240">
    <property type="entry name" value="ubiquitin"/>
    <property type="match status" value="1"/>
</dbReference>
<organism evidence="4 5">
    <name type="scientific">Orchesella dallaii</name>
    <dbReference type="NCBI Taxonomy" id="48710"/>
    <lineage>
        <taxon>Eukaryota</taxon>
        <taxon>Metazoa</taxon>
        <taxon>Ecdysozoa</taxon>
        <taxon>Arthropoda</taxon>
        <taxon>Hexapoda</taxon>
        <taxon>Collembola</taxon>
        <taxon>Entomobryomorpha</taxon>
        <taxon>Entomobryoidea</taxon>
        <taxon>Orchesellidae</taxon>
        <taxon>Orchesellinae</taxon>
        <taxon>Orchesella</taxon>
    </lineage>
</organism>
<dbReference type="SMART" id="SM00727">
    <property type="entry name" value="STI1"/>
    <property type="match status" value="4"/>
</dbReference>
<dbReference type="SMART" id="SM00213">
    <property type="entry name" value="UBQ"/>
    <property type="match status" value="1"/>
</dbReference>
<dbReference type="SUPFAM" id="SSF54236">
    <property type="entry name" value="Ubiquitin-like"/>
    <property type="match status" value="1"/>
</dbReference>
<keyword evidence="5" id="KW-1185">Reference proteome</keyword>
<evidence type="ECO:0008006" key="6">
    <source>
        <dbReference type="Google" id="ProtNLM"/>
    </source>
</evidence>
<feature type="compositionally biased region" description="Low complexity" evidence="1">
    <location>
        <begin position="459"/>
        <end position="478"/>
    </location>
</feature>
<dbReference type="CDD" id="cd14399">
    <property type="entry name" value="UBA_PLICs"/>
    <property type="match status" value="1"/>
</dbReference>
<reference evidence="4 5" key="1">
    <citation type="submission" date="2024-08" db="EMBL/GenBank/DDBJ databases">
        <authorList>
            <person name="Cucini C."/>
            <person name="Frati F."/>
        </authorList>
    </citation>
    <scope>NUCLEOTIDE SEQUENCE [LARGE SCALE GENOMIC DNA]</scope>
</reference>
<feature type="region of interest" description="Disordered" evidence="1">
    <location>
        <begin position="458"/>
        <end position="525"/>
    </location>
</feature>
<dbReference type="Gene3D" id="1.10.8.10">
    <property type="entry name" value="DNA helicase RuvA subunit, C-terminal domain"/>
    <property type="match status" value="1"/>
</dbReference>
<feature type="region of interest" description="Disordered" evidence="1">
    <location>
        <begin position="276"/>
        <end position="342"/>
    </location>
</feature>
<dbReference type="PROSITE" id="PS50053">
    <property type="entry name" value="UBIQUITIN_2"/>
    <property type="match status" value="1"/>
</dbReference>
<feature type="domain" description="Ubiquitin-like" evidence="3">
    <location>
        <begin position="14"/>
        <end position="84"/>
    </location>
</feature>
<dbReference type="Gene3D" id="1.10.260.100">
    <property type="match status" value="1"/>
</dbReference>
<proteinExistence type="predicted"/>
<dbReference type="Gene3D" id="3.10.20.90">
    <property type="entry name" value="Phosphatidylinositol 3-kinase Catalytic Subunit, Chain A, domain 1"/>
    <property type="match status" value="1"/>
</dbReference>
<feature type="domain" description="UBA" evidence="2">
    <location>
        <begin position="574"/>
        <end position="618"/>
    </location>
</feature>
<feature type="compositionally biased region" description="Gly residues" evidence="1">
    <location>
        <begin position="328"/>
        <end position="340"/>
    </location>
</feature>
<dbReference type="Proteomes" id="UP001642540">
    <property type="component" value="Unassembled WGS sequence"/>
</dbReference>
<feature type="compositionally biased region" description="Gly residues" evidence="1">
    <location>
        <begin position="308"/>
        <end position="320"/>
    </location>
</feature>
<evidence type="ECO:0000259" key="2">
    <source>
        <dbReference type="PROSITE" id="PS50030"/>
    </source>
</evidence>
<evidence type="ECO:0000259" key="3">
    <source>
        <dbReference type="PROSITE" id="PS50053"/>
    </source>
</evidence>
<dbReference type="SUPFAM" id="SSF46934">
    <property type="entry name" value="UBA-like"/>
    <property type="match status" value="1"/>
</dbReference>
<dbReference type="InterPro" id="IPR015940">
    <property type="entry name" value="UBA"/>
</dbReference>
<evidence type="ECO:0000313" key="5">
    <source>
        <dbReference type="Proteomes" id="UP001642540"/>
    </source>
</evidence>
<protein>
    <recommendedName>
        <fullName evidence="6">Ubiquilin-1</fullName>
    </recommendedName>
</protein>
<dbReference type="InterPro" id="IPR009060">
    <property type="entry name" value="UBA-like_sf"/>
</dbReference>
<feature type="region of interest" description="Disordered" evidence="1">
    <location>
        <begin position="87"/>
        <end position="134"/>
    </location>
</feature>